<evidence type="ECO:0000256" key="2">
    <source>
        <dbReference type="ARBA" id="ARBA00022729"/>
    </source>
</evidence>
<feature type="domain" description="Outer membrane protein beta-barrel" evidence="7">
    <location>
        <begin position="9"/>
        <end position="226"/>
    </location>
</feature>
<comment type="similarity">
    <text evidence="5">Belongs to the Omp25/RopB family.</text>
</comment>
<comment type="subcellular location">
    <subcellularLocation>
        <location evidence="1">Cell outer membrane</location>
    </subcellularLocation>
</comment>
<protein>
    <submittedName>
        <fullName evidence="8">Outer membrane beta-barrel protein</fullName>
    </submittedName>
</protein>
<keyword evidence="3" id="KW-0472">Membrane</keyword>
<evidence type="ECO:0000256" key="6">
    <source>
        <dbReference type="SAM" id="SignalP"/>
    </source>
</evidence>
<feature type="chain" id="PRO_5046118736" evidence="6">
    <location>
        <begin position="21"/>
        <end position="253"/>
    </location>
</feature>
<comment type="caution">
    <text evidence="8">The sequence shown here is derived from an EMBL/GenBank/DDBJ whole genome shotgun (WGS) entry which is preliminary data.</text>
</comment>
<evidence type="ECO:0000313" key="9">
    <source>
        <dbReference type="Proteomes" id="UP001280156"/>
    </source>
</evidence>
<evidence type="ECO:0000256" key="5">
    <source>
        <dbReference type="ARBA" id="ARBA00038306"/>
    </source>
</evidence>
<dbReference type="RefSeq" id="WP_320295594.1">
    <property type="nucleotide sequence ID" value="NZ_JAVIIU010000005.1"/>
</dbReference>
<evidence type="ECO:0000259" key="7">
    <source>
        <dbReference type="Pfam" id="PF13505"/>
    </source>
</evidence>
<dbReference type="EMBL" id="JAVIIV010000008">
    <property type="protein sequence ID" value="MDX8486503.1"/>
    <property type="molecule type" value="Genomic_DNA"/>
</dbReference>
<dbReference type="Pfam" id="PF13505">
    <property type="entry name" value="OMP_b-brl"/>
    <property type="match status" value="1"/>
</dbReference>
<dbReference type="Gene3D" id="2.40.160.20">
    <property type="match status" value="1"/>
</dbReference>
<keyword evidence="4" id="KW-0998">Cell outer membrane</keyword>
<name>A0ABU4YJQ4_9HYPH</name>
<dbReference type="InterPro" id="IPR027385">
    <property type="entry name" value="Beta-barrel_OMP"/>
</dbReference>
<dbReference type="InterPro" id="IPR051692">
    <property type="entry name" value="OMP-like"/>
</dbReference>
<evidence type="ECO:0000256" key="3">
    <source>
        <dbReference type="ARBA" id="ARBA00023136"/>
    </source>
</evidence>
<dbReference type="InterPro" id="IPR011250">
    <property type="entry name" value="OMP/PagP_B-barrel"/>
</dbReference>
<dbReference type="SUPFAM" id="SSF56925">
    <property type="entry name" value="OMPA-like"/>
    <property type="match status" value="1"/>
</dbReference>
<feature type="signal peptide" evidence="6">
    <location>
        <begin position="1"/>
        <end position="20"/>
    </location>
</feature>
<dbReference type="PANTHER" id="PTHR34001">
    <property type="entry name" value="BLL7405 PROTEIN"/>
    <property type="match status" value="1"/>
</dbReference>
<sequence>MKRLIAIAALAGLSATAASAADMAGPVAGSAYDWSGFYAGAHIGVANGHIKATDIQQPDGGFFTDTITPGGPGSDFGFSDTNIAGGAHIGYQSQWDQFVFGGEATWTATGIDKTITSPYFPDSDTETGKLKHYATVVGRVGYAFDRFMVYAKGGYAGGEVSFNAHDCCYANRGVSYDQSGWQNGYAIGAGIDYALTDKLILGIDYTHIDLGSKTGTGPNVYDDNGQHGNNPETFKIKARADAVMARLSYKFGN</sequence>
<evidence type="ECO:0000256" key="1">
    <source>
        <dbReference type="ARBA" id="ARBA00004442"/>
    </source>
</evidence>
<organism evidence="8 9">
    <name type="scientific">Mesorhizobium humile</name>
    <dbReference type="NCBI Taxonomy" id="3072313"/>
    <lineage>
        <taxon>Bacteria</taxon>
        <taxon>Pseudomonadati</taxon>
        <taxon>Pseudomonadota</taxon>
        <taxon>Alphaproteobacteria</taxon>
        <taxon>Hyphomicrobiales</taxon>
        <taxon>Phyllobacteriaceae</taxon>
        <taxon>Mesorhizobium</taxon>
    </lineage>
</organism>
<evidence type="ECO:0000256" key="4">
    <source>
        <dbReference type="ARBA" id="ARBA00023237"/>
    </source>
</evidence>
<dbReference type="Proteomes" id="UP001280156">
    <property type="component" value="Unassembled WGS sequence"/>
</dbReference>
<keyword evidence="9" id="KW-1185">Reference proteome</keyword>
<reference evidence="8 9" key="1">
    <citation type="submission" date="2023-08" db="EMBL/GenBank/DDBJ databases">
        <title>Implementing the SeqCode for naming new Mesorhizobium species isolated from Vachellia karroo root nodules.</title>
        <authorList>
            <person name="Van Lill M."/>
        </authorList>
    </citation>
    <scope>NUCLEOTIDE SEQUENCE [LARGE SCALE GENOMIC DNA]</scope>
    <source>
        <strain evidence="8 9">VK2B</strain>
    </source>
</reference>
<dbReference type="PANTHER" id="PTHR34001:SF3">
    <property type="entry name" value="BLL7405 PROTEIN"/>
    <property type="match status" value="1"/>
</dbReference>
<proteinExistence type="inferred from homology"/>
<gene>
    <name evidence="8" type="ORF">RFM52_14955</name>
</gene>
<accession>A0ABU4YJQ4</accession>
<evidence type="ECO:0000313" key="8">
    <source>
        <dbReference type="EMBL" id="MDX8486503.1"/>
    </source>
</evidence>
<keyword evidence="2 6" id="KW-0732">Signal</keyword>